<dbReference type="NCBIfam" id="TIGR00077">
    <property type="entry name" value="lspA"/>
    <property type="match status" value="1"/>
</dbReference>
<dbReference type="HAMAP" id="MF_00161">
    <property type="entry name" value="LspA"/>
    <property type="match status" value="1"/>
</dbReference>
<comment type="similarity">
    <text evidence="1 9 11">Belongs to the peptidase A8 family.</text>
</comment>
<proteinExistence type="inferred from homology"/>
<evidence type="ECO:0000256" key="4">
    <source>
        <dbReference type="ARBA" id="ARBA00022692"/>
    </source>
</evidence>
<dbReference type="EMBL" id="JACHGO010000012">
    <property type="protein sequence ID" value="MBB5144760.1"/>
    <property type="molecule type" value="Genomic_DNA"/>
</dbReference>
<comment type="function">
    <text evidence="9 10">This protein specifically catalyzes the removal of signal peptides from prolipoproteins.</text>
</comment>
<keyword evidence="14" id="KW-1185">Reference proteome</keyword>
<dbReference type="EC" id="3.4.23.36" evidence="9"/>
<accession>A0A7W8C359</accession>
<sequence>MRRRYRILGGMALLALALDQLSKYIVMQTIPEHRSVPVIEGLFDLINIRNRGAAFGFLNRSDIEWQFWLFLGATVVAAWAIFMLVRNSDDEPWLFAGLGLVLGGALGNLVDRIRFRAVVDFLDVYWGDWHWPAFNVADSAIFVGAALACFIMWRQSPTKAGDKKGNKAGKASGKGGSAA</sequence>
<dbReference type="Proteomes" id="UP000539075">
    <property type="component" value="Unassembled WGS sequence"/>
</dbReference>
<evidence type="ECO:0000256" key="7">
    <source>
        <dbReference type="ARBA" id="ARBA00022989"/>
    </source>
</evidence>
<evidence type="ECO:0000256" key="10">
    <source>
        <dbReference type="RuleBase" id="RU000594"/>
    </source>
</evidence>
<protein>
    <recommendedName>
        <fullName evidence="9">Lipoprotein signal peptidase</fullName>
        <ecNumber evidence="9">3.4.23.36</ecNumber>
    </recommendedName>
    <alternativeName>
        <fullName evidence="9">Prolipoprotein signal peptidase</fullName>
    </alternativeName>
    <alternativeName>
        <fullName evidence="9">Signal peptidase II</fullName>
        <shortName evidence="9">SPase II</shortName>
    </alternativeName>
</protein>
<comment type="catalytic activity">
    <reaction evidence="9 10">
        <text>Release of signal peptides from bacterial membrane prolipoproteins. Hydrolyzes -Xaa-Yaa-Zaa-|-(S,diacylglyceryl)Cys-, in which Xaa is hydrophobic (preferably Leu), and Yaa (Ala or Ser) and Zaa (Gly or Ala) have small, neutral side chains.</text>
        <dbReference type="EC" id="3.4.23.36"/>
    </reaction>
</comment>
<organism evidence="13 14">
    <name type="scientific">Desulfovibrio intestinalis</name>
    <dbReference type="NCBI Taxonomy" id="58621"/>
    <lineage>
        <taxon>Bacteria</taxon>
        <taxon>Pseudomonadati</taxon>
        <taxon>Thermodesulfobacteriota</taxon>
        <taxon>Desulfovibrionia</taxon>
        <taxon>Desulfovibrionales</taxon>
        <taxon>Desulfovibrionaceae</taxon>
        <taxon>Desulfovibrio</taxon>
    </lineage>
</organism>
<dbReference type="GO" id="GO:0004190">
    <property type="term" value="F:aspartic-type endopeptidase activity"/>
    <property type="evidence" value="ECO:0007669"/>
    <property type="project" value="UniProtKB-UniRule"/>
</dbReference>
<dbReference type="PRINTS" id="PR00781">
    <property type="entry name" value="LIPOSIGPTASE"/>
</dbReference>
<keyword evidence="3 9" id="KW-0645">Protease</keyword>
<feature type="transmembrane region" description="Helical" evidence="9">
    <location>
        <begin position="130"/>
        <end position="153"/>
    </location>
</feature>
<name>A0A7W8C359_9BACT</name>
<comment type="caution">
    <text evidence="13">The sequence shown here is derived from an EMBL/GenBank/DDBJ whole genome shotgun (WGS) entry which is preliminary data.</text>
</comment>
<evidence type="ECO:0000256" key="11">
    <source>
        <dbReference type="RuleBase" id="RU004181"/>
    </source>
</evidence>
<evidence type="ECO:0000256" key="5">
    <source>
        <dbReference type="ARBA" id="ARBA00022750"/>
    </source>
</evidence>
<dbReference type="GO" id="GO:0006508">
    <property type="term" value="P:proteolysis"/>
    <property type="evidence" value="ECO:0007669"/>
    <property type="project" value="UniProtKB-KW"/>
</dbReference>
<dbReference type="UniPathway" id="UPA00665"/>
<evidence type="ECO:0000313" key="14">
    <source>
        <dbReference type="Proteomes" id="UP000539075"/>
    </source>
</evidence>
<feature type="active site" evidence="9">
    <location>
        <position position="120"/>
    </location>
</feature>
<keyword evidence="6 9" id="KW-0378">Hydrolase</keyword>
<dbReference type="Pfam" id="PF01252">
    <property type="entry name" value="Peptidase_A8"/>
    <property type="match status" value="1"/>
</dbReference>
<dbReference type="AlphaFoldDB" id="A0A7W8C359"/>
<evidence type="ECO:0000256" key="8">
    <source>
        <dbReference type="ARBA" id="ARBA00023136"/>
    </source>
</evidence>
<keyword evidence="8 9" id="KW-0472">Membrane</keyword>
<feature type="transmembrane region" description="Helical" evidence="9">
    <location>
        <begin position="92"/>
        <end position="110"/>
    </location>
</feature>
<keyword evidence="7 9" id="KW-1133">Transmembrane helix</keyword>
<keyword evidence="4 9" id="KW-0812">Transmembrane</keyword>
<evidence type="ECO:0000313" key="13">
    <source>
        <dbReference type="EMBL" id="MBB5144760.1"/>
    </source>
</evidence>
<evidence type="ECO:0000256" key="2">
    <source>
        <dbReference type="ARBA" id="ARBA00022475"/>
    </source>
</evidence>
<keyword evidence="5 9" id="KW-0064">Aspartyl protease</keyword>
<dbReference type="GO" id="GO:0005886">
    <property type="term" value="C:plasma membrane"/>
    <property type="evidence" value="ECO:0007669"/>
    <property type="project" value="UniProtKB-SubCell"/>
</dbReference>
<evidence type="ECO:0000256" key="3">
    <source>
        <dbReference type="ARBA" id="ARBA00022670"/>
    </source>
</evidence>
<comment type="pathway">
    <text evidence="9">Protein modification; lipoprotein biosynthesis (signal peptide cleavage).</text>
</comment>
<comment type="subcellular location">
    <subcellularLocation>
        <location evidence="9">Cell membrane</location>
        <topology evidence="9">Multi-pass membrane protein</topology>
    </subcellularLocation>
</comment>
<dbReference type="PROSITE" id="PS00855">
    <property type="entry name" value="SPASE_II"/>
    <property type="match status" value="1"/>
</dbReference>
<evidence type="ECO:0000256" key="9">
    <source>
        <dbReference type="HAMAP-Rule" id="MF_00161"/>
    </source>
</evidence>
<evidence type="ECO:0000256" key="12">
    <source>
        <dbReference type="SAM" id="MobiDB-lite"/>
    </source>
</evidence>
<feature type="active site" evidence="9">
    <location>
        <position position="138"/>
    </location>
</feature>
<comment type="caution">
    <text evidence="9">Lacks conserved residue(s) required for the propagation of feature annotation.</text>
</comment>
<reference evidence="13 14" key="1">
    <citation type="submission" date="2020-08" db="EMBL/GenBank/DDBJ databases">
        <title>Genomic Encyclopedia of Type Strains, Phase IV (KMG-IV): sequencing the most valuable type-strain genomes for metagenomic binning, comparative biology and taxonomic classification.</title>
        <authorList>
            <person name="Goeker M."/>
        </authorList>
    </citation>
    <scope>NUCLEOTIDE SEQUENCE [LARGE SCALE GENOMIC DNA]</scope>
    <source>
        <strain evidence="13 14">DSM 11275</strain>
    </source>
</reference>
<dbReference type="PANTHER" id="PTHR33695:SF1">
    <property type="entry name" value="LIPOPROTEIN SIGNAL PEPTIDASE"/>
    <property type="match status" value="1"/>
</dbReference>
<evidence type="ECO:0000256" key="6">
    <source>
        <dbReference type="ARBA" id="ARBA00022801"/>
    </source>
</evidence>
<evidence type="ECO:0000256" key="1">
    <source>
        <dbReference type="ARBA" id="ARBA00006139"/>
    </source>
</evidence>
<gene>
    <name evidence="9" type="primary">lspA</name>
    <name evidence="13" type="ORF">HNQ38_002880</name>
</gene>
<dbReference type="PANTHER" id="PTHR33695">
    <property type="entry name" value="LIPOPROTEIN SIGNAL PEPTIDASE"/>
    <property type="match status" value="1"/>
</dbReference>
<dbReference type="InterPro" id="IPR001872">
    <property type="entry name" value="Peptidase_A8"/>
</dbReference>
<feature type="region of interest" description="Disordered" evidence="12">
    <location>
        <begin position="158"/>
        <end position="179"/>
    </location>
</feature>
<keyword evidence="2 9" id="KW-1003">Cell membrane</keyword>
<feature type="transmembrane region" description="Helical" evidence="9">
    <location>
        <begin position="65"/>
        <end position="85"/>
    </location>
</feature>